<dbReference type="Pfam" id="PF04434">
    <property type="entry name" value="SWIM"/>
    <property type="match status" value="1"/>
</dbReference>
<dbReference type="InterPro" id="IPR004330">
    <property type="entry name" value="FAR1_DNA_bnd_dom"/>
</dbReference>
<dbReference type="Gramene" id="Tc01v2_t014600.2">
    <property type="protein sequence ID" value="Tc01v2_p014600.2"/>
    <property type="gene ID" value="Tc01v2_g014600"/>
</dbReference>
<comment type="function">
    <text evidence="6">Putative transcription activator involved in regulating light control of development.</text>
</comment>
<accession>A0AB32VPM7</accession>
<dbReference type="PANTHER" id="PTHR31669:SF280">
    <property type="entry name" value="PROTEIN FAR1-RELATED SEQUENCE 2"/>
    <property type="match status" value="1"/>
</dbReference>
<evidence type="ECO:0000313" key="9">
    <source>
        <dbReference type="Proteomes" id="UP000694886"/>
    </source>
</evidence>
<evidence type="ECO:0000313" key="11">
    <source>
        <dbReference type="RefSeq" id="XP_017982397.1"/>
    </source>
</evidence>
<feature type="region of interest" description="Disordered" evidence="7">
    <location>
        <begin position="1"/>
        <end position="49"/>
    </location>
</feature>
<sequence length="883" mass="102087">MEIDLEVPSKEQEKLIPGSNETDDARDAEDEIDVEDNDENPPTTSEHAEEACEPNLIESFTGCEDQVDVTTVEADVCEGTILEPQNGLEFESKEAAYSFYREYARSVGFGITIISSRRSKRSGKFIDVKVACSRFGSKRESSTILNPRSCPKTGCKARMHMKRRQDEKWIIHSFVKEHNHEICPDDFYYAIRGRNKQSGAVACQKKGLQLALDEKDVELMLDHFMCMQDENPDFFYAIDLDNEKSARSVFWVDAKGRHSYSHFGDVVFFDTFFIRNKYKIPYIPIIGVNHHFQYMLLGCALIGDHAMSAFVWLMRSWLKAMGGQAPKVIITDQEKVLNEAVVDVFSDSRHCFCLWHVLSKFSENLGCIMNQNESFMTKFNKCIYRSWTHEQFEKRWCRMVDKFELKEHEWVLSLYNDRKKWVPTYMRDTFLAGISTTERSKSFASFFDKFMHKEATFNEFIEQLKSFSLELYEVEAKADFETQNKQPELRSLSAFEKQMSMIYTDTIFKKFQVEILGVVSCHLQKESEDEDTVVFRVDDFEERQNFFVAWNKREFDICCLCRSFEYRGFLCKHAILVLQMSGVSDIPSRYILKRWTKEAKIRENLGEISNRLHFRVQRFNDLCKRAIKLGVQGCLSEEAYTIALQALEEALKHCVGVNNSAKSVFEPNILSVHGFLEIEAENRWNTTAKSSKKKKMYKRRKVHSELEEVATGQDNCQQMISSRAHTLDGCYVPQQDMQGMDVGSRAPTLDGYYSSQQNIQRMGQLNSMSPFRDGYYSNQQSMLGLATISFMIWKSSPLEYCCRVSLALEHQPCRVLTFRTVCKTRTGPWTPLIFTALHQSISMISTYPNSCNGSISVHLCDEVDINNCLHIIILVGLNNIFIP</sequence>
<dbReference type="GO" id="GO:0006355">
    <property type="term" value="P:regulation of DNA-templated transcription"/>
    <property type="evidence" value="ECO:0007669"/>
    <property type="project" value="UniProtKB-UniRule"/>
</dbReference>
<dbReference type="InterPro" id="IPR007527">
    <property type="entry name" value="Znf_SWIM"/>
</dbReference>
<dbReference type="Proteomes" id="UP000694886">
    <property type="component" value="Chromosome 1"/>
</dbReference>
<dbReference type="GeneID" id="18612265"/>
<feature type="domain" description="SWIM-type" evidence="8">
    <location>
        <begin position="546"/>
        <end position="582"/>
    </location>
</feature>
<comment type="similarity">
    <text evidence="1 6">Belongs to the FHY3/FAR1 family.</text>
</comment>
<keyword evidence="3 5" id="KW-0863">Zinc-finger</keyword>
<name>A0AB32VPM7_THECC</name>
<evidence type="ECO:0000256" key="3">
    <source>
        <dbReference type="ARBA" id="ARBA00022771"/>
    </source>
</evidence>
<dbReference type="InterPro" id="IPR018289">
    <property type="entry name" value="MULE_transposase_dom"/>
</dbReference>
<proteinExistence type="inferred from homology"/>
<dbReference type="RefSeq" id="XP_017982397.1">
    <property type="nucleotide sequence ID" value="XM_018126908.1"/>
</dbReference>
<dbReference type="Pfam" id="PF10551">
    <property type="entry name" value="MULE"/>
    <property type="match status" value="1"/>
</dbReference>
<dbReference type="InterPro" id="IPR031052">
    <property type="entry name" value="FHY3/FAR1"/>
</dbReference>
<feature type="compositionally biased region" description="Acidic residues" evidence="7">
    <location>
        <begin position="21"/>
        <end position="39"/>
    </location>
</feature>
<evidence type="ECO:0000256" key="7">
    <source>
        <dbReference type="SAM" id="MobiDB-lite"/>
    </source>
</evidence>
<dbReference type="Pfam" id="PF03101">
    <property type="entry name" value="FAR1"/>
    <property type="match status" value="1"/>
</dbReference>
<dbReference type="Gramene" id="Tc01v2_t014600.4">
    <property type="protein sequence ID" value="Tc01v2_p014600.4"/>
    <property type="gene ID" value="Tc01v2_g014600"/>
</dbReference>
<evidence type="ECO:0000313" key="10">
    <source>
        <dbReference type="RefSeq" id="XP_007049040.2"/>
    </source>
</evidence>
<dbReference type="AlphaFoldDB" id="A0AB32VPM7"/>
<evidence type="ECO:0000256" key="5">
    <source>
        <dbReference type="PROSITE-ProRule" id="PRU00325"/>
    </source>
</evidence>
<gene>
    <name evidence="10 11" type="primary">LOC18612265</name>
</gene>
<keyword evidence="6" id="KW-0539">Nucleus</keyword>
<evidence type="ECO:0000256" key="2">
    <source>
        <dbReference type="ARBA" id="ARBA00022723"/>
    </source>
</evidence>
<evidence type="ECO:0000259" key="8">
    <source>
        <dbReference type="PROSITE" id="PS50966"/>
    </source>
</evidence>
<dbReference type="InterPro" id="IPR006564">
    <property type="entry name" value="Znf_PMZ"/>
</dbReference>
<evidence type="ECO:0000256" key="1">
    <source>
        <dbReference type="ARBA" id="ARBA00005889"/>
    </source>
</evidence>
<dbReference type="RefSeq" id="XP_007049040.2">
    <property type="nucleotide sequence ID" value="XM_007048978.2"/>
</dbReference>
<dbReference type="PANTHER" id="PTHR31669">
    <property type="entry name" value="PROTEIN FAR1-RELATED SEQUENCE 10-RELATED"/>
    <property type="match status" value="1"/>
</dbReference>
<evidence type="ECO:0000256" key="6">
    <source>
        <dbReference type="RuleBase" id="RU367018"/>
    </source>
</evidence>
<protein>
    <recommendedName>
        <fullName evidence="6">Protein FAR1-RELATED SEQUENCE</fullName>
    </recommendedName>
</protein>
<keyword evidence="4 6" id="KW-0862">Zinc</keyword>
<evidence type="ECO:0000256" key="4">
    <source>
        <dbReference type="ARBA" id="ARBA00022833"/>
    </source>
</evidence>
<dbReference type="SMART" id="SM00575">
    <property type="entry name" value="ZnF_PMZ"/>
    <property type="match status" value="1"/>
</dbReference>
<reference evidence="9" key="1">
    <citation type="journal article" date="1997" name="Nucleic Acids Res.">
        <title>tRNAscan-SE: a program for improved detection of transfer RNA genes in genomic sequence.</title>
        <authorList>
            <person name="Lowe T.M."/>
            <person name="Eddy S.R."/>
        </authorList>
    </citation>
    <scope>NUCLEOTIDE SEQUENCE [LARGE SCALE GENOMIC DNA]</scope>
    <source>
        <strain evidence="9">r\B97-61/B2</strain>
    </source>
</reference>
<comment type="subcellular location">
    <subcellularLocation>
        <location evidence="6">Nucleus</location>
    </subcellularLocation>
</comment>
<dbReference type="PROSITE" id="PS50966">
    <property type="entry name" value="ZF_SWIM"/>
    <property type="match status" value="1"/>
</dbReference>
<keyword evidence="2 6" id="KW-0479">Metal-binding</keyword>
<dbReference type="GO" id="GO:0005634">
    <property type="term" value="C:nucleus"/>
    <property type="evidence" value="ECO:0007669"/>
    <property type="project" value="UniProtKB-SubCell"/>
</dbReference>
<organism evidence="9 10">
    <name type="scientific">Theobroma cacao</name>
    <name type="common">Cacao</name>
    <name type="synonym">Cocoa</name>
    <dbReference type="NCBI Taxonomy" id="3641"/>
    <lineage>
        <taxon>Eukaryota</taxon>
        <taxon>Viridiplantae</taxon>
        <taxon>Streptophyta</taxon>
        <taxon>Embryophyta</taxon>
        <taxon>Tracheophyta</taxon>
        <taxon>Spermatophyta</taxon>
        <taxon>Magnoliopsida</taxon>
        <taxon>eudicotyledons</taxon>
        <taxon>Gunneridae</taxon>
        <taxon>Pentapetalae</taxon>
        <taxon>rosids</taxon>
        <taxon>malvids</taxon>
        <taxon>Malvales</taxon>
        <taxon>Malvaceae</taxon>
        <taxon>Byttnerioideae</taxon>
        <taxon>Theobroma</taxon>
    </lineage>
</organism>
<reference evidence="10 11" key="2">
    <citation type="submission" date="2025-04" db="UniProtKB">
        <authorList>
            <consortium name="RefSeq"/>
        </authorList>
    </citation>
    <scope>IDENTIFICATION</scope>
</reference>
<dbReference type="GO" id="GO:0008270">
    <property type="term" value="F:zinc ion binding"/>
    <property type="evidence" value="ECO:0007669"/>
    <property type="project" value="UniProtKB-UniRule"/>
</dbReference>